<dbReference type="EMBL" id="JABBVZ010000001">
    <property type="protein sequence ID" value="NMP20751.1"/>
    <property type="molecule type" value="Genomic_DNA"/>
</dbReference>
<organism evidence="1 2">
    <name type="scientific">Sulfobacillus harzensis</name>
    <dbReference type="NCBI Taxonomy" id="2729629"/>
    <lineage>
        <taxon>Bacteria</taxon>
        <taxon>Bacillati</taxon>
        <taxon>Bacillota</taxon>
        <taxon>Clostridia</taxon>
        <taxon>Eubacteriales</taxon>
        <taxon>Clostridiales Family XVII. Incertae Sedis</taxon>
        <taxon>Sulfobacillus</taxon>
    </lineage>
</organism>
<evidence type="ECO:0000313" key="1">
    <source>
        <dbReference type="EMBL" id="NMP20751.1"/>
    </source>
</evidence>
<accession>A0A7Y0L010</accession>
<dbReference type="RefSeq" id="WP_169095411.1">
    <property type="nucleotide sequence ID" value="NZ_JABBVZ010000001.1"/>
</dbReference>
<proteinExistence type="predicted"/>
<name>A0A7Y0L010_9FIRM</name>
<dbReference type="AlphaFoldDB" id="A0A7Y0L010"/>
<keyword evidence="2" id="KW-1185">Reference proteome</keyword>
<gene>
    <name evidence="1" type="ORF">HIJ39_00040</name>
</gene>
<protein>
    <submittedName>
        <fullName evidence="1">Uncharacterized protein</fullName>
    </submittedName>
</protein>
<sequence>MITIIDASLHGSTLFIAAQDDAGRVSRYAVDWTTAASQGQEAVTSAITSAGATPSQSVPAWVQQLVGRTVSVS</sequence>
<evidence type="ECO:0000313" key="2">
    <source>
        <dbReference type="Proteomes" id="UP000533476"/>
    </source>
</evidence>
<reference evidence="1 2" key="1">
    <citation type="submission" date="2020-04" db="EMBL/GenBank/DDBJ databases">
        <authorList>
            <person name="Zhang R."/>
            <person name="Schippers A."/>
        </authorList>
    </citation>
    <scope>NUCLEOTIDE SEQUENCE [LARGE SCALE GENOMIC DNA]</scope>
    <source>
        <strain evidence="1 2">DSM 109850</strain>
    </source>
</reference>
<dbReference type="Proteomes" id="UP000533476">
    <property type="component" value="Unassembled WGS sequence"/>
</dbReference>
<comment type="caution">
    <text evidence="1">The sequence shown here is derived from an EMBL/GenBank/DDBJ whole genome shotgun (WGS) entry which is preliminary data.</text>
</comment>